<protein>
    <submittedName>
        <fullName evidence="1">Uncharacterized protein</fullName>
    </submittedName>
</protein>
<dbReference type="EMBL" id="BGZK01000024">
    <property type="protein sequence ID" value="GBP07061.1"/>
    <property type="molecule type" value="Genomic_DNA"/>
</dbReference>
<sequence>MDTRKSREIISALLDSWVVCGRCLSSTQTHRPMEWKRDRCVTSRRPIVPLYRSFCALAGTLDSGGT</sequence>
<keyword evidence="2" id="KW-1185">Reference proteome</keyword>
<accession>A0A4C1T1B9</accession>
<reference evidence="1 2" key="1">
    <citation type="journal article" date="2019" name="Commun. Biol.">
        <title>The bagworm genome reveals a unique fibroin gene that provides high tensile strength.</title>
        <authorList>
            <person name="Kono N."/>
            <person name="Nakamura H."/>
            <person name="Ohtoshi R."/>
            <person name="Tomita M."/>
            <person name="Numata K."/>
            <person name="Arakawa K."/>
        </authorList>
    </citation>
    <scope>NUCLEOTIDE SEQUENCE [LARGE SCALE GENOMIC DNA]</scope>
</reference>
<comment type="caution">
    <text evidence="1">The sequence shown here is derived from an EMBL/GenBank/DDBJ whole genome shotgun (WGS) entry which is preliminary data.</text>
</comment>
<organism evidence="1 2">
    <name type="scientific">Eumeta variegata</name>
    <name type="common">Bagworm moth</name>
    <name type="synonym">Eumeta japonica</name>
    <dbReference type="NCBI Taxonomy" id="151549"/>
    <lineage>
        <taxon>Eukaryota</taxon>
        <taxon>Metazoa</taxon>
        <taxon>Ecdysozoa</taxon>
        <taxon>Arthropoda</taxon>
        <taxon>Hexapoda</taxon>
        <taxon>Insecta</taxon>
        <taxon>Pterygota</taxon>
        <taxon>Neoptera</taxon>
        <taxon>Endopterygota</taxon>
        <taxon>Lepidoptera</taxon>
        <taxon>Glossata</taxon>
        <taxon>Ditrysia</taxon>
        <taxon>Tineoidea</taxon>
        <taxon>Psychidae</taxon>
        <taxon>Oiketicinae</taxon>
        <taxon>Eumeta</taxon>
    </lineage>
</organism>
<evidence type="ECO:0000313" key="1">
    <source>
        <dbReference type="EMBL" id="GBP07061.1"/>
    </source>
</evidence>
<dbReference type="AlphaFoldDB" id="A0A4C1T1B9"/>
<gene>
    <name evidence="1" type="ORF">EVAR_4474_1</name>
</gene>
<dbReference type="Proteomes" id="UP000299102">
    <property type="component" value="Unassembled WGS sequence"/>
</dbReference>
<proteinExistence type="predicted"/>
<evidence type="ECO:0000313" key="2">
    <source>
        <dbReference type="Proteomes" id="UP000299102"/>
    </source>
</evidence>
<name>A0A4C1T1B9_EUMVA</name>